<proteinExistence type="predicted"/>
<accession>A0A9P0FAA4</accession>
<dbReference type="PANTHER" id="PTHR15955">
    <property type="entry name" value="RWD DOMAIN CONTAINING PROTEIN 2"/>
    <property type="match status" value="1"/>
</dbReference>
<gene>
    <name evidence="2" type="ORF">MELIAE_LOCUS108</name>
</gene>
<dbReference type="CDD" id="cd24163">
    <property type="entry name" value="RWDD2_C"/>
    <property type="match status" value="1"/>
</dbReference>
<dbReference type="InterPro" id="IPR010541">
    <property type="entry name" value="Prp3_C"/>
</dbReference>
<dbReference type="PROSITE" id="PS50908">
    <property type="entry name" value="RWD"/>
    <property type="match status" value="1"/>
</dbReference>
<feature type="domain" description="RWD" evidence="1">
    <location>
        <begin position="13"/>
        <end position="130"/>
    </location>
</feature>
<protein>
    <recommendedName>
        <fullName evidence="1">RWD domain-containing protein</fullName>
    </recommendedName>
</protein>
<dbReference type="Pfam" id="PF06544">
    <property type="entry name" value="Prp3_C"/>
    <property type="match status" value="1"/>
</dbReference>
<dbReference type="Proteomes" id="UP001154078">
    <property type="component" value="Chromosome 1"/>
</dbReference>
<dbReference type="InterPro" id="IPR059181">
    <property type="entry name" value="RWDD2A-B_C"/>
</dbReference>
<dbReference type="EMBL" id="OV121132">
    <property type="protein sequence ID" value="CAH0545804.1"/>
    <property type="molecule type" value="Genomic_DNA"/>
</dbReference>
<dbReference type="AlphaFoldDB" id="A0A9P0FAA4"/>
<dbReference type="Gene3D" id="3.10.110.10">
    <property type="entry name" value="Ubiquitin Conjugating Enzyme"/>
    <property type="match status" value="1"/>
</dbReference>
<dbReference type="Pfam" id="PF05773">
    <property type="entry name" value="RWD"/>
    <property type="match status" value="1"/>
</dbReference>
<keyword evidence="3" id="KW-1185">Reference proteome</keyword>
<dbReference type="SMART" id="SM00591">
    <property type="entry name" value="RWD"/>
    <property type="match status" value="1"/>
</dbReference>
<dbReference type="PANTHER" id="PTHR15955:SF8">
    <property type="entry name" value="RWD DOMAIN-CONTAINING PROTEIN 2B-RELATED"/>
    <property type="match status" value="1"/>
</dbReference>
<evidence type="ECO:0000313" key="2">
    <source>
        <dbReference type="EMBL" id="CAH0545804.1"/>
    </source>
</evidence>
<evidence type="ECO:0000259" key="1">
    <source>
        <dbReference type="PROSITE" id="PS50908"/>
    </source>
</evidence>
<dbReference type="OrthoDB" id="432412at2759"/>
<dbReference type="InterPro" id="IPR006575">
    <property type="entry name" value="RWD_dom"/>
</dbReference>
<dbReference type="SUPFAM" id="SSF54495">
    <property type="entry name" value="UBC-like"/>
    <property type="match status" value="1"/>
</dbReference>
<reference evidence="2" key="1">
    <citation type="submission" date="2021-12" db="EMBL/GenBank/DDBJ databases">
        <authorList>
            <person name="King R."/>
        </authorList>
    </citation>
    <scope>NUCLEOTIDE SEQUENCE</scope>
</reference>
<organism evidence="2 3">
    <name type="scientific">Brassicogethes aeneus</name>
    <name type="common">Rape pollen beetle</name>
    <name type="synonym">Meligethes aeneus</name>
    <dbReference type="NCBI Taxonomy" id="1431903"/>
    <lineage>
        <taxon>Eukaryota</taxon>
        <taxon>Metazoa</taxon>
        <taxon>Ecdysozoa</taxon>
        <taxon>Arthropoda</taxon>
        <taxon>Hexapoda</taxon>
        <taxon>Insecta</taxon>
        <taxon>Pterygota</taxon>
        <taxon>Neoptera</taxon>
        <taxon>Endopterygota</taxon>
        <taxon>Coleoptera</taxon>
        <taxon>Polyphaga</taxon>
        <taxon>Cucujiformia</taxon>
        <taxon>Nitidulidae</taxon>
        <taxon>Meligethinae</taxon>
        <taxon>Brassicogethes</taxon>
    </lineage>
</organism>
<dbReference type="PIRSF" id="PIRSF038021">
    <property type="entry name" value="UCP038021_RWDD2"/>
    <property type="match status" value="1"/>
</dbReference>
<dbReference type="InterPro" id="IPR016135">
    <property type="entry name" value="UBQ-conjugating_enzyme/RWD"/>
</dbReference>
<dbReference type="InterPro" id="IPR017359">
    <property type="entry name" value="Phi-like"/>
</dbReference>
<sequence length="277" mass="32211">MVKLKENLLQQLDELETLQSMFCNPGEIKVDFPSFYEIKEFTQDNMPPPSGNLDYSINIAMDDIKFEICVELPHEYPDVIPEISIRNSSLTRQQHTALNKEIGAFLGSLDRGEPCIFLAVTWLQENYEKYIETKAEISVDDNTKNEDLVRYWIYAHHIYSKTKRREILEQAHNHSLTGFCLPGKPGIICIEGPISDCDSWWQIIKSMTWKKIFCKCTEENKEKDEAFLKFKSFEEISFPTHGHHGNHSDMGEFNKYLDGYNLGYMFKDIFGIEAKNP</sequence>
<dbReference type="CDD" id="cd23829">
    <property type="entry name" value="RWD_RWDD2"/>
    <property type="match status" value="1"/>
</dbReference>
<name>A0A9P0FAA4_BRAAE</name>
<evidence type="ECO:0000313" key="3">
    <source>
        <dbReference type="Proteomes" id="UP001154078"/>
    </source>
</evidence>